<feature type="region of interest" description="Disordered" evidence="4">
    <location>
        <begin position="634"/>
        <end position="654"/>
    </location>
</feature>
<dbReference type="Pfam" id="PF22770">
    <property type="entry name" value="POP1_C"/>
    <property type="match status" value="1"/>
</dbReference>
<keyword evidence="2" id="KW-0819">tRNA processing</keyword>
<dbReference type="Pfam" id="PF08170">
    <property type="entry name" value="POPLD"/>
    <property type="match status" value="1"/>
</dbReference>
<protein>
    <submittedName>
        <fullName evidence="8">POP1-domain-containing protein</fullName>
    </submittedName>
</protein>
<evidence type="ECO:0000259" key="7">
    <source>
        <dbReference type="Pfam" id="PF22770"/>
    </source>
</evidence>
<dbReference type="InterPro" id="IPR009723">
    <property type="entry name" value="Pop1_N"/>
</dbReference>
<dbReference type="OrthoDB" id="442863at2759"/>
<dbReference type="PANTHER" id="PTHR22731">
    <property type="entry name" value="RIBONUCLEASES P/MRP PROTEIN SUBUNIT POP1"/>
    <property type="match status" value="1"/>
</dbReference>
<gene>
    <name evidence="8" type="ORF">OBBRIDRAFT_762492</name>
</gene>
<evidence type="ECO:0000259" key="5">
    <source>
        <dbReference type="Pfam" id="PF06978"/>
    </source>
</evidence>
<dbReference type="Proteomes" id="UP000250043">
    <property type="component" value="Unassembled WGS sequence"/>
</dbReference>
<organism evidence="8 9">
    <name type="scientific">Obba rivulosa</name>
    <dbReference type="NCBI Taxonomy" id="1052685"/>
    <lineage>
        <taxon>Eukaryota</taxon>
        <taxon>Fungi</taxon>
        <taxon>Dikarya</taxon>
        <taxon>Basidiomycota</taxon>
        <taxon>Agaricomycotina</taxon>
        <taxon>Agaricomycetes</taxon>
        <taxon>Polyporales</taxon>
        <taxon>Gelatoporiaceae</taxon>
        <taxon>Obba</taxon>
    </lineage>
</organism>
<keyword evidence="9" id="KW-1185">Reference proteome</keyword>
<dbReference type="InterPro" id="IPR055079">
    <property type="entry name" value="POP1_C"/>
</dbReference>
<dbReference type="InterPro" id="IPR012590">
    <property type="entry name" value="POPLD_dom"/>
</dbReference>
<evidence type="ECO:0000313" key="8">
    <source>
        <dbReference type="EMBL" id="OCH85746.1"/>
    </source>
</evidence>
<reference evidence="8 9" key="1">
    <citation type="submission" date="2016-07" db="EMBL/GenBank/DDBJ databases">
        <title>Draft genome of the white-rot fungus Obba rivulosa 3A-2.</title>
        <authorList>
            <consortium name="DOE Joint Genome Institute"/>
            <person name="Miettinen O."/>
            <person name="Riley R."/>
            <person name="Acob R."/>
            <person name="Barry K."/>
            <person name="Cullen D."/>
            <person name="De Vries R."/>
            <person name="Hainaut M."/>
            <person name="Hatakka A."/>
            <person name="Henrissat B."/>
            <person name="Hilden K."/>
            <person name="Kuo R."/>
            <person name="Labutti K."/>
            <person name="Lipzen A."/>
            <person name="Makela M.R."/>
            <person name="Sandor L."/>
            <person name="Spatafora J.W."/>
            <person name="Grigoriev I.V."/>
            <person name="Hibbett D.S."/>
        </authorList>
    </citation>
    <scope>NUCLEOTIDE SEQUENCE [LARGE SCALE GENOMIC DNA]</scope>
    <source>
        <strain evidence="8 9">3A-2</strain>
    </source>
</reference>
<feature type="region of interest" description="Disordered" evidence="4">
    <location>
        <begin position="1"/>
        <end position="23"/>
    </location>
</feature>
<evidence type="ECO:0000256" key="2">
    <source>
        <dbReference type="ARBA" id="ARBA00022694"/>
    </source>
</evidence>
<accession>A0A8E2AJN1</accession>
<proteinExistence type="predicted"/>
<feature type="compositionally biased region" description="Low complexity" evidence="4">
    <location>
        <begin position="275"/>
        <end position="289"/>
    </location>
</feature>
<evidence type="ECO:0000256" key="4">
    <source>
        <dbReference type="SAM" id="MobiDB-lite"/>
    </source>
</evidence>
<evidence type="ECO:0000256" key="1">
    <source>
        <dbReference type="ARBA" id="ARBA00004123"/>
    </source>
</evidence>
<name>A0A8E2AJN1_9APHY</name>
<dbReference type="EMBL" id="KV722565">
    <property type="protein sequence ID" value="OCH85746.1"/>
    <property type="molecule type" value="Genomic_DNA"/>
</dbReference>
<keyword evidence="3" id="KW-0539">Nucleus</keyword>
<feature type="domain" description="Pop1 N-terminal" evidence="5">
    <location>
        <begin position="141"/>
        <end position="215"/>
    </location>
</feature>
<feature type="region of interest" description="Disordered" evidence="4">
    <location>
        <begin position="275"/>
        <end position="311"/>
    </location>
</feature>
<dbReference type="InterPro" id="IPR039182">
    <property type="entry name" value="Pop1"/>
</dbReference>
<feature type="domain" description="POP1 C-terminal" evidence="7">
    <location>
        <begin position="772"/>
        <end position="843"/>
    </location>
</feature>
<comment type="subcellular location">
    <subcellularLocation>
        <location evidence="1">Nucleus</location>
    </subcellularLocation>
</comment>
<dbReference type="GO" id="GO:0000172">
    <property type="term" value="C:ribonuclease MRP complex"/>
    <property type="evidence" value="ECO:0007669"/>
    <property type="project" value="InterPro"/>
</dbReference>
<evidence type="ECO:0000259" key="6">
    <source>
        <dbReference type="Pfam" id="PF08170"/>
    </source>
</evidence>
<dbReference type="GO" id="GO:0001682">
    <property type="term" value="P:tRNA 5'-leader removal"/>
    <property type="evidence" value="ECO:0007669"/>
    <property type="project" value="InterPro"/>
</dbReference>
<feature type="domain" description="Pop1 N-terminal" evidence="5">
    <location>
        <begin position="67"/>
        <end position="129"/>
    </location>
</feature>
<dbReference type="Pfam" id="PF06978">
    <property type="entry name" value="POP1_N"/>
    <property type="match status" value="2"/>
</dbReference>
<dbReference type="GO" id="GO:0005655">
    <property type="term" value="C:nucleolar ribonuclease P complex"/>
    <property type="evidence" value="ECO:0007669"/>
    <property type="project" value="InterPro"/>
</dbReference>
<evidence type="ECO:0000313" key="9">
    <source>
        <dbReference type="Proteomes" id="UP000250043"/>
    </source>
</evidence>
<dbReference type="PANTHER" id="PTHR22731:SF3">
    <property type="entry name" value="RIBONUCLEASES P_MRP PROTEIN SUBUNIT POP1"/>
    <property type="match status" value="1"/>
</dbReference>
<sequence>MPPKRKADGNDGPTGREKKKQRAEIARTIAVQAGPSGASSNAVAGPSGSVRFDSMKGLPGSLDVERFAESRAFEIKSMHEGMKNARASATQRAWQQLPRHLRRRAASHDVRRVPLRLREKARAEMDPMRRKALGRPKLGKAKRQNRTQQLLKRQRDKTWLETHLWHAKRMKMDNMWGYRLAMEPTEKSFRASHRASVHGSILHDASYYGIIELRGPEKVLRDIFDRCCDKQGSSAGAKRYLTGKIICETHIYERDSYPLGLIAPATAMWQPVASTSTTTESEAPSEPTVNVTTGSIEGNANAKKKGKGKEKGTLDSETLRVAWVRVHPSVFSEVFILLRNAASFALEAARNSDSSKVYEVEIADLRQQINIFEIMGPKSSQIIKGALKPIPDDRPQFKEFWESLSKLQSPGSVPSGMIIGFTVYDPRLNFPPKNAKLQIDSDALPHLPAASHVFPSIELAKSEIWQENVRKALQRPHYKKKELDQRRSNNLVPGTSLQALRQDDRVPVLLIQRTVSGSSADSASALHGWTLIVPSGWGMPFFSSLTHTGTRVGGQRERQTQAFEAGCVCFPRDYPSTQPYDEYVEERAEDERDKWERTPPAKRVNYSKLGTRSPWTPDWEVVLGIASARAAEAEGGDGGDLIDTQRDGPPTSTAVALNSEKASVRPWLLRGPDVQMILDKVSTMFHPGAGLLDFINERRLKRDEAPLSVRADELWKSALVSIRVTPRGRGSPEDLTIIYSVTDEEACQWIKTEAQRKKGALLEDTEDEIELSKRLPSQEAIIGYVTSGNYSLSRGTGHGIGAIPVARWFELRQQAQRLKQGYLLVKIRNRGDPICRAASLEVLQG</sequence>
<feature type="domain" description="POPLD" evidence="6">
    <location>
        <begin position="528"/>
        <end position="619"/>
    </location>
</feature>
<evidence type="ECO:0000256" key="3">
    <source>
        <dbReference type="ARBA" id="ARBA00023242"/>
    </source>
</evidence>
<dbReference type="AlphaFoldDB" id="A0A8E2AJN1"/>